<evidence type="ECO:0000313" key="3">
    <source>
        <dbReference type="EMBL" id="KAG8460683.1"/>
    </source>
</evidence>
<feature type="compositionally biased region" description="Gly residues" evidence="1">
    <location>
        <begin position="245"/>
        <end position="257"/>
    </location>
</feature>
<feature type="region of interest" description="Disordered" evidence="1">
    <location>
        <begin position="237"/>
        <end position="257"/>
    </location>
</feature>
<protein>
    <recommendedName>
        <fullName evidence="5">Coenzyme Q-binding protein COQ10 START domain-containing protein</fullName>
    </recommendedName>
</protein>
<sequence>MRALAVWCALVSRTLAASTKEAHPHRGVLKAYTNGHMAIDLSASEERALAEGKMVMRMNAEKTSGVAVQDVAAPAEFALAQITDGEGYVGKVPGLSSVKNYFDKRRADGSVETKATYVVKLVMGYQLEYYISQLYSPKARCLTWTLDYDRKSDLHDSVGYWRVDALPEQPARCRVFYSSSSLVLGMPQFVMDLLTSQALKASTAWVKKHAELQYEPRRLTAERAAAASAAASSVSSGRGAAEAGAKGGRGGGGGDGGGARRRLSWRCAFALGHADVTAPERVHACRAEAGEGEGEGAGASSTAGARMAPSPSSRFARGWAATDSDGASAWFNLVLIASMLLLQCSSPYRMFLVVAS</sequence>
<dbReference type="OrthoDB" id="41924at2759"/>
<evidence type="ECO:0000256" key="2">
    <source>
        <dbReference type="SAM" id="SignalP"/>
    </source>
</evidence>
<dbReference type="EMBL" id="JAGTXO010000031">
    <property type="protein sequence ID" value="KAG8460683.1"/>
    <property type="molecule type" value="Genomic_DNA"/>
</dbReference>
<proteinExistence type="predicted"/>
<reference evidence="3" key="1">
    <citation type="submission" date="2021-05" db="EMBL/GenBank/DDBJ databases">
        <title>The genome of the haptophyte Pavlova lutheri (Diacronema luteri, Pavlovales) - a model for lipid biosynthesis in eukaryotic algae.</title>
        <authorList>
            <person name="Hulatt C.J."/>
            <person name="Posewitz M.C."/>
        </authorList>
    </citation>
    <scope>NUCLEOTIDE SEQUENCE</scope>
    <source>
        <strain evidence="3">NIVA-4/92</strain>
    </source>
</reference>
<evidence type="ECO:0000313" key="4">
    <source>
        <dbReference type="Proteomes" id="UP000751190"/>
    </source>
</evidence>
<feature type="signal peptide" evidence="2">
    <location>
        <begin position="1"/>
        <end position="16"/>
    </location>
</feature>
<evidence type="ECO:0000256" key="1">
    <source>
        <dbReference type="SAM" id="MobiDB-lite"/>
    </source>
</evidence>
<accession>A0A8J5X6U8</accession>
<dbReference type="SUPFAM" id="SSF55961">
    <property type="entry name" value="Bet v1-like"/>
    <property type="match status" value="1"/>
</dbReference>
<gene>
    <name evidence="3" type="ORF">KFE25_011458</name>
</gene>
<dbReference type="AlphaFoldDB" id="A0A8J5X6U8"/>
<evidence type="ECO:0008006" key="5">
    <source>
        <dbReference type="Google" id="ProtNLM"/>
    </source>
</evidence>
<keyword evidence="4" id="KW-1185">Reference proteome</keyword>
<name>A0A8J5X6U8_DIALT</name>
<feature type="chain" id="PRO_5035229567" description="Coenzyme Q-binding protein COQ10 START domain-containing protein" evidence="2">
    <location>
        <begin position="17"/>
        <end position="356"/>
    </location>
</feature>
<dbReference type="Proteomes" id="UP000751190">
    <property type="component" value="Unassembled WGS sequence"/>
</dbReference>
<organism evidence="3 4">
    <name type="scientific">Diacronema lutheri</name>
    <name type="common">Unicellular marine alga</name>
    <name type="synonym">Monochrysis lutheri</name>
    <dbReference type="NCBI Taxonomy" id="2081491"/>
    <lineage>
        <taxon>Eukaryota</taxon>
        <taxon>Haptista</taxon>
        <taxon>Haptophyta</taxon>
        <taxon>Pavlovophyceae</taxon>
        <taxon>Pavlovales</taxon>
        <taxon>Pavlovaceae</taxon>
        <taxon>Diacronema</taxon>
    </lineage>
</organism>
<comment type="caution">
    <text evidence="3">The sequence shown here is derived from an EMBL/GenBank/DDBJ whole genome shotgun (WGS) entry which is preliminary data.</text>
</comment>
<keyword evidence="2" id="KW-0732">Signal</keyword>
<feature type="region of interest" description="Disordered" evidence="1">
    <location>
        <begin position="288"/>
        <end position="318"/>
    </location>
</feature>